<feature type="transmembrane region" description="Helical" evidence="2">
    <location>
        <begin position="6"/>
        <end position="25"/>
    </location>
</feature>
<feature type="transmembrane region" description="Helical" evidence="2">
    <location>
        <begin position="202"/>
        <end position="223"/>
    </location>
</feature>
<feature type="transmembrane region" description="Helical" evidence="2">
    <location>
        <begin position="1038"/>
        <end position="1058"/>
    </location>
</feature>
<feature type="transmembrane region" description="Helical" evidence="2">
    <location>
        <begin position="651"/>
        <end position="670"/>
    </location>
</feature>
<feature type="transmembrane region" description="Helical" evidence="2">
    <location>
        <begin position="1988"/>
        <end position="2009"/>
    </location>
</feature>
<feature type="transmembrane region" description="Helical" evidence="2">
    <location>
        <begin position="1937"/>
        <end position="1957"/>
    </location>
</feature>
<protein>
    <submittedName>
        <fullName evidence="3">Uncharacterized protein</fullName>
    </submittedName>
</protein>
<feature type="transmembrane region" description="Helical" evidence="2">
    <location>
        <begin position="262"/>
        <end position="281"/>
    </location>
</feature>
<feature type="transmembrane region" description="Helical" evidence="2">
    <location>
        <begin position="1530"/>
        <end position="1552"/>
    </location>
</feature>
<feature type="transmembrane region" description="Helical" evidence="2">
    <location>
        <begin position="440"/>
        <end position="464"/>
    </location>
</feature>
<keyword evidence="2" id="KW-1133">Transmembrane helix</keyword>
<feature type="transmembrane region" description="Helical" evidence="2">
    <location>
        <begin position="1799"/>
        <end position="1816"/>
    </location>
</feature>
<feature type="region of interest" description="Disordered" evidence="1">
    <location>
        <begin position="136"/>
        <end position="175"/>
    </location>
</feature>
<feature type="transmembrane region" description="Helical" evidence="2">
    <location>
        <begin position="353"/>
        <end position="374"/>
    </location>
</feature>
<sequence length="2025" mass="216153">MDFLLYAMLVWGVITVLGHGTWVLIRSMVQFVTGTDRPPAGDVSQRQDLAAARRVVQRLELRGVLDAATATKFQRGIQSLELSGDDRATQSDSSPLAKRAPGNVVPPLRNAAAGTADRGIAYDFCDDEVVEAVLVEPPESPTTSQQQSLAADRQTYDRLDSDQPGVDHPFHASEQEPVAPALSKAEVIGSFLARRNIRWGELVAGMLIVICSIGLVISLWSTLVQTHRAIPSLIFLAANAAIYASGFYTLSRWKLRHTSRAVLLIASLLVPLSVLAGMAASGTEANAIRLGDPVTLIAIAVAALVYGTLVYRGGRALVRRHLAWPFTLAVIGPVVVLPLLPTAVQRMGFDAGWILAIGSIAVAVAVVWVTRVGMKYSDRFQHRLGQPESEPRSSDCIARASFAHVRSRMTVIGLGVFSLAVSIGYAVYSSQLIAQETLGPQFLLLIAIATIPACLAIATAARYLMTTARGALGSMAAAVLLVIGAAAPMTILPAAMTSEAWVWTWAVIFTISAVVIGGVLRQSLMTVIALLPLGLAATLTSPNWMSGLDWANVSMTRRLIGGEPMLVTLTLATVSGIIAAWPGANRYRQWLAIMGFGWIGWAAVMAMVLSVSPPSAMGIVPAAVVTITLLAGAIVGVVLSRSQTRLHQQLGFTLGAAATALTWVSILRPFQFGQGPFMVAMDTKLISTLMQVMAGSAAMGILYCEGLRHWDRRRGMAASGSESALGMPVPSSAAHRWLGMSVSVWGIVSVVACASVRFNASVSTWILGGAVLGLLWANSIRQSTTWIRMTQVVMVALAILIGYRADWDGLFAVQHWQMGRSPWVWAIVLASASAVWSVCRLATGAIIRERWLGRQVADGVCGRIGFVASAKNQSSGMPVTVAFDAAVGFAVLGAVWPYASMLVSVMGNAVVPLSLGWLPIVSLVGLFGVQYVTYAVGKSTSDREQPTAMGSLYGLMIATIVWSVAQGVWALSSVASLAMDEAQTLVLATSLIAVIAWVVGRRRESIRRIQWVAPVSVAVSSLVLMWKFWWLPLSVNELAVAFPVMSVAVWWILGAVVSLDASCKRDDDRLPMLSAGLLAAAIGITASTMALSPVIWVQAASIGLLCWAVGVHHGGPWFGRPNAASVCVPAVHAAIGLATVTALITATTVTIAVLTAMSSMMVFASQTGLLLSVSTILITTWPPLRPLLPSRKLGSMDLWPLGITCVAGQLAHQAYAMGWVTAAQAIPLMGMLWTFGSAAACGRSMLRSWRGNKVRHLELALSVLVTVGLTAVAWQHQIWNLGGATVGAWVALIALLIAGVHVAAVQWSQPSDRAMQVTSRQLGWWVVLAGPTIVWILDLFPATRQVSVTIAAIWVSSWWGIWRISSTRVSELKLTDAKITDPKFHELANAAPDAGLVGILSLALVGEIAWLVSDGGGTGFAGLAGVASGLRLLTYGAIPIIGWLTLSQRVRSGNLLLLAVSAVTLVAVHVVNLFDTTMQIRWMVAALSTGIAIAMMSHWLPWLVRSGGLNASSPDMRVLAQERLRHWSLAAFRIASANGCLAIFAAVFMIVYEVADQQTAWVTQLTILSVAMSGWAIAVLADLTDRTRLRHVAVASVMITVGLLASVESVQSSHPVLETSMRWLVASVLATATWLIAFPKLLGDRIAVRWSDAFRGGAITAAVAGIASLMVMLTIEAILRSEDRTGGISQVMVIGVAVTLAVMSGLSGWIGLVSRPGSHWQTKWQLSDSTRRGLVVAAQGIAALCWLHLFLCKSPLAVLGLRQYWPLIVMVLAFVSVGATEWASRRGDQVIAGVLKQSALYLPLIPIFGFWISLGTSDQSAWKFIGDTVRYDVVLVVGALYYAGLSTIWKSVFPRISAVVMGNAALWMLLAQKPGWGFLMHPQAWIIPPAVCVLVVTHFYRNRISGQAAAGIRYAATLVIYVSSTADMLIGQIGTSLSGPIVLVGLALIGMMAGVVLRVGPFLYLGAIFVFLGSASMVRHAQQSIDAVWPWWVFGITTGMLLLVGLTLLEKNKSRLRNYARSLNG</sequence>
<organism evidence="3 4">
    <name type="scientific">Rubripirellula lacrimiformis</name>
    <dbReference type="NCBI Taxonomy" id="1930273"/>
    <lineage>
        <taxon>Bacteria</taxon>
        <taxon>Pseudomonadati</taxon>
        <taxon>Planctomycetota</taxon>
        <taxon>Planctomycetia</taxon>
        <taxon>Pirellulales</taxon>
        <taxon>Pirellulaceae</taxon>
        <taxon>Rubripirellula</taxon>
    </lineage>
</organism>
<feature type="transmembrane region" description="Helical" evidence="2">
    <location>
        <begin position="476"/>
        <end position="496"/>
    </location>
</feature>
<feature type="transmembrane region" description="Helical" evidence="2">
    <location>
        <begin position="323"/>
        <end position="341"/>
    </location>
</feature>
<feature type="transmembrane region" description="Helical" evidence="2">
    <location>
        <begin position="1733"/>
        <end position="1751"/>
    </location>
</feature>
<feature type="transmembrane region" description="Helical" evidence="2">
    <location>
        <begin position="881"/>
        <end position="903"/>
    </location>
</feature>
<feature type="transmembrane region" description="Helical" evidence="2">
    <location>
        <begin position="1852"/>
        <end position="1870"/>
    </location>
</feature>
<feature type="transmembrane region" description="Helical" evidence="2">
    <location>
        <begin position="823"/>
        <end position="847"/>
    </location>
</feature>
<feature type="transmembrane region" description="Helical" evidence="2">
    <location>
        <begin position="1217"/>
        <end position="1236"/>
    </location>
</feature>
<feature type="transmembrane region" description="Helical" evidence="2">
    <location>
        <begin position="1592"/>
        <end position="1611"/>
    </location>
</feature>
<feature type="transmembrane region" description="Helical" evidence="2">
    <location>
        <begin position="409"/>
        <end position="428"/>
    </location>
</feature>
<feature type="transmembrane region" description="Helical" evidence="2">
    <location>
        <begin position="1654"/>
        <end position="1679"/>
    </location>
</feature>
<name>A0A517N9A7_9BACT</name>
<feature type="transmembrane region" description="Helical" evidence="2">
    <location>
        <begin position="1558"/>
        <end position="1580"/>
    </location>
</feature>
<reference evidence="3 4" key="1">
    <citation type="submission" date="2019-02" db="EMBL/GenBank/DDBJ databases">
        <title>Deep-cultivation of Planctomycetes and their phenomic and genomic characterization uncovers novel biology.</title>
        <authorList>
            <person name="Wiegand S."/>
            <person name="Jogler M."/>
            <person name="Boedeker C."/>
            <person name="Pinto D."/>
            <person name="Vollmers J."/>
            <person name="Rivas-Marin E."/>
            <person name="Kohn T."/>
            <person name="Peeters S.H."/>
            <person name="Heuer A."/>
            <person name="Rast P."/>
            <person name="Oberbeckmann S."/>
            <person name="Bunk B."/>
            <person name="Jeske O."/>
            <person name="Meyerdierks A."/>
            <person name="Storesund J.E."/>
            <person name="Kallscheuer N."/>
            <person name="Luecker S."/>
            <person name="Lage O.M."/>
            <person name="Pohl T."/>
            <person name="Merkel B.J."/>
            <person name="Hornburger P."/>
            <person name="Mueller R.-W."/>
            <person name="Bruemmer F."/>
            <person name="Labrenz M."/>
            <person name="Spormann A.M."/>
            <person name="Op den Camp H."/>
            <person name="Overmann J."/>
            <person name="Amann R."/>
            <person name="Jetten M.S.M."/>
            <person name="Mascher T."/>
            <person name="Medema M.H."/>
            <person name="Devos D.P."/>
            <person name="Kaster A.-K."/>
            <person name="Ovreas L."/>
            <person name="Rohde M."/>
            <person name="Galperin M.Y."/>
            <person name="Jogler C."/>
        </authorList>
    </citation>
    <scope>NUCLEOTIDE SEQUENCE [LARGE SCALE GENOMIC DNA]</scope>
    <source>
        <strain evidence="3 4">K22_7</strain>
    </source>
</reference>
<feature type="transmembrane region" description="Helical" evidence="2">
    <location>
        <begin position="1763"/>
        <end position="1779"/>
    </location>
</feature>
<feature type="transmembrane region" description="Helical" evidence="2">
    <location>
        <begin position="618"/>
        <end position="639"/>
    </location>
</feature>
<feature type="transmembrane region" description="Helical" evidence="2">
    <location>
        <begin position="1281"/>
        <end position="1302"/>
    </location>
</feature>
<feature type="transmembrane region" description="Helical" evidence="2">
    <location>
        <begin position="1962"/>
        <end position="1982"/>
    </location>
</feature>
<feature type="transmembrane region" description="Helical" evidence="2">
    <location>
        <begin position="229"/>
        <end position="250"/>
    </location>
</feature>
<feature type="transmembrane region" description="Helical" evidence="2">
    <location>
        <begin position="1070"/>
        <end position="1089"/>
    </location>
</feature>
<feature type="transmembrane region" description="Helical" evidence="2">
    <location>
        <begin position="1623"/>
        <end position="1642"/>
    </location>
</feature>
<keyword evidence="2" id="KW-0812">Transmembrane</keyword>
<feature type="transmembrane region" description="Helical" evidence="2">
    <location>
        <begin position="565"/>
        <end position="584"/>
    </location>
</feature>
<feature type="transmembrane region" description="Helical" evidence="2">
    <location>
        <begin position="1346"/>
        <end position="1364"/>
    </location>
</feature>
<keyword evidence="4" id="KW-1185">Reference proteome</keyword>
<dbReference type="RefSeq" id="WP_145169346.1">
    <property type="nucleotide sequence ID" value="NZ_CP036525.1"/>
</dbReference>
<feature type="transmembrane region" description="Helical" evidence="2">
    <location>
        <begin position="1130"/>
        <end position="1154"/>
    </location>
</feature>
<proteinExistence type="predicted"/>
<feature type="transmembrane region" description="Helical" evidence="2">
    <location>
        <begin position="948"/>
        <end position="970"/>
    </location>
</feature>
<gene>
    <name evidence="3" type="ORF">K227x_21110</name>
</gene>
<evidence type="ECO:0000256" key="1">
    <source>
        <dbReference type="SAM" id="MobiDB-lite"/>
    </source>
</evidence>
<dbReference type="OrthoDB" id="221142at2"/>
<dbReference type="Proteomes" id="UP000318538">
    <property type="component" value="Chromosome"/>
</dbReference>
<evidence type="ECO:0000313" key="4">
    <source>
        <dbReference type="Proteomes" id="UP000318538"/>
    </source>
</evidence>
<feature type="transmembrane region" description="Helical" evidence="2">
    <location>
        <begin position="293"/>
        <end position="311"/>
    </location>
</feature>
<feature type="transmembrane region" description="Helical" evidence="2">
    <location>
        <begin position="915"/>
        <end position="936"/>
    </location>
</feature>
<feature type="transmembrane region" description="Helical" evidence="2">
    <location>
        <begin position="1419"/>
        <end position="1443"/>
    </location>
</feature>
<feature type="transmembrane region" description="Helical" evidence="2">
    <location>
        <begin position="1160"/>
        <end position="1181"/>
    </location>
</feature>
<feature type="transmembrane region" description="Helical" evidence="2">
    <location>
        <begin position="737"/>
        <end position="756"/>
    </location>
</feature>
<feature type="transmembrane region" description="Helical" evidence="2">
    <location>
        <begin position="527"/>
        <end position="545"/>
    </location>
</feature>
<feature type="transmembrane region" description="Helical" evidence="2">
    <location>
        <begin position="502"/>
        <end position="520"/>
    </location>
</feature>
<feature type="transmembrane region" description="Helical" evidence="2">
    <location>
        <begin position="1257"/>
        <end position="1275"/>
    </location>
</feature>
<feature type="transmembrane region" description="Helical" evidence="2">
    <location>
        <begin position="685"/>
        <end position="704"/>
    </location>
</feature>
<feature type="transmembrane region" description="Helical" evidence="2">
    <location>
        <begin position="1322"/>
        <end position="1340"/>
    </location>
</feature>
<evidence type="ECO:0000313" key="3">
    <source>
        <dbReference type="EMBL" id="QDT03726.1"/>
    </source>
</evidence>
<feature type="transmembrane region" description="Helical" evidence="2">
    <location>
        <begin position="1394"/>
        <end position="1413"/>
    </location>
</feature>
<keyword evidence="2" id="KW-0472">Membrane</keyword>
<feature type="transmembrane region" description="Helical" evidence="2">
    <location>
        <begin position="1480"/>
        <end position="1500"/>
    </location>
</feature>
<feature type="transmembrane region" description="Helical" evidence="2">
    <location>
        <begin position="762"/>
        <end position="779"/>
    </location>
</feature>
<feature type="transmembrane region" description="Helical" evidence="2">
    <location>
        <begin position="1691"/>
        <end position="1712"/>
    </location>
</feature>
<feature type="region of interest" description="Disordered" evidence="1">
    <location>
        <begin position="84"/>
        <end position="110"/>
    </location>
</feature>
<dbReference type="EMBL" id="CP036525">
    <property type="protein sequence ID" value="QDT03726.1"/>
    <property type="molecule type" value="Genomic_DNA"/>
</dbReference>
<dbReference type="KEGG" id="rlc:K227x_21110"/>
<feature type="transmembrane region" description="Helical" evidence="2">
    <location>
        <begin position="591"/>
        <end position="612"/>
    </location>
</feature>
<feature type="transmembrane region" description="Helical" evidence="2">
    <location>
        <begin position="1455"/>
        <end position="1474"/>
    </location>
</feature>
<accession>A0A517N9A7</accession>
<feature type="transmembrane region" description="Helical" evidence="2">
    <location>
        <begin position="1828"/>
        <end position="1845"/>
    </location>
</feature>
<feature type="transmembrane region" description="Helical" evidence="2">
    <location>
        <begin position="982"/>
        <end position="999"/>
    </location>
</feature>
<feature type="transmembrane region" description="Helical" evidence="2">
    <location>
        <begin position="1011"/>
        <end position="1032"/>
    </location>
</feature>
<evidence type="ECO:0000256" key="2">
    <source>
        <dbReference type="SAM" id="Phobius"/>
    </source>
</evidence>
<feature type="transmembrane region" description="Helical" evidence="2">
    <location>
        <begin position="786"/>
        <end position="803"/>
    </location>
</feature>